<evidence type="ECO:0000256" key="1">
    <source>
        <dbReference type="SAM" id="MobiDB-lite"/>
    </source>
</evidence>
<dbReference type="STRING" id="1908205.BKG60_04885"/>
<evidence type="ECO:0000256" key="2">
    <source>
        <dbReference type="SAM" id="Phobius"/>
    </source>
</evidence>
<keyword evidence="2" id="KW-0812">Transmembrane</keyword>
<keyword evidence="4" id="KW-1185">Reference proteome</keyword>
<feature type="region of interest" description="Disordered" evidence="1">
    <location>
        <begin position="111"/>
        <end position="137"/>
    </location>
</feature>
<feature type="compositionally biased region" description="Pro residues" evidence="1">
    <location>
        <begin position="272"/>
        <end position="284"/>
    </location>
</feature>
<proteinExistence type="predicted"/>
<accession>A0A1S1JUY7</accession>
<evidence type="ECO:0000313" key="3">
    <source>
        <dbReference type="EMBL" id="OHT92434.1"/>
    </source>
</evidence>
<name>A0A1S1JUY7_9MYCO</name>
<dbReference type="OrthoDB" id="4762665at2"/>
<protein>
    <submittedName>
        <fullName evidence="3">Uncharacterized protein</fullName>
    </submittedName>
</protein>
<feature type="region of interest" description="Disordered" evidence="1">
    <location>
        <begin position="267"/>
        <end position="295"/>
    </location>
</feature>
<keyword evidence="2" id="KW-1133">Transmembrane helix</keyword>
<comment type="caution">
    <text evidence="3">The sequence shown here is derived from an EMBL/GenBank/DDBJ whole genome shotgun (WGS) entry which is preliminary data.</text>
</comment>
<sequence>MITAPALRALARRALDTRQPLSALRDACLRYRRLAMLAVGLATVVGAVMGGLVLVAAVSSPAAAPVAISGVVLTKAADLFGAGGSDKLSGAELAESGADSKIKCLPIPPMRVDTQDVTTPPDPVEGEMSQTPEAGPVLAPLPIAEDGSLERADAQTLIDPVPPGTSTLVAHVWFLYRLAGLGDWDTFVAAYHAADLHEDDESADAPLQQVQALNTVGVDLSRYRLTAASLTAAGQYTGRLNDPYPGYRELVAIELAATCLGDEDVAASQMTMPPPSTATPPPAPVAAAQIPEPHE</sequence>
<reference evidence="3 4" key="1">
    <citation type="submission" date="2016-10" db="EMBL/GenBank/DDBJ databases">
        <title>Evaluation of Human, Animal and Environmental Mycobacterium chelonae Isolates by Core Genome Phylogenomic Analysis, Targeted Gene Comparison, and Anti-microbial Susceptibility Patterns: A Tale of Mistaken Identities.</title>
        <authorList>
            <person name="Fogelson S.B."/>
            <person name="Camus A.C."/>
            <person name="Lorenz W."/>
            <person name="Vasireddy R."/>
            <person name="Vasireddy S."/>
            <person name="Smith T."/>
            <person name="Brown-Elliott B.A."/>
            <person name="Wallace R.J.Jr."/>
            <person name="Hasan N.A."/>
            <person name="Reischl U."/>
            <person name="Sanchez S."/>
        </authorList>
    </citation>
    <scope>NUCLEOTIDE SEQUENCE [LARGE SCALE GENOMIC DNA]</scope>
    <source>
        <strain evidence="3 4">24999</strain>
    </source>
</reference>
<feature type="compositionally biased region" description="Low complexity" evidence="1">
    <location>
        <begin position="285"/>
        <end position="295"/>
    </location>
</feature>
<dbReference type="Proteomes" id="UP000179636">
    <property type="component" value="Unassembled WGS sequence"/>
</dbReference>
<dbReference type="EMBL" id="MLHV01000029">
    <property type="protein sequence ID" value="OHT92434.1"/>
    <property type="molecule type" value="Genomic_DNA"/>
</dbReference>
<feature type="transmembrane region" description="Helical" evidence="2">
    <location>
        <begin position="34"/>
        <end position="58"/>
    </location>
</feature>
<dbReference type="AlphaFoldDB" id="A0A1S1JUY7"/>
<keyword evidence="2" id="KW-0472">Membrane</keyword>
<gene>
    <name evidence="3" type="ORF">BKG61_24080</name>
</gene>
<organism evidence="3 4">
    <name type="scientific">Mycobacterium syngnathidarum</name>
    <dbReference type="NCBI Taxonomy" id="1908205"/>
    <lineage>
        <taxon>Bacteria</taxon>
        <taxon>Bacillati</taxon>
        <taxon>Actinomycetota</taxon>
        <taxon>Actinomycetes</taxon>
        <taxon>Mycobacteriales</taxon>
        <taxon>Mycobacteriaceae</taxon>
        <taxon>Mycobacterium</taxon>
    </lineage>
</organism>
<dbReference type="RefSeq" id="WP_019346156.1">
    <property type="nucleotide sequence ID" value="NZ_MLHV01000029.1"/>
</dbReference>
<evidence type="ECO:0000313" key="4">
    <source>
        <dbReference type="Proteomes" id="UP000179636"/>
    </source>
</evidence>